<dbReference type="InterPro" id="IPR036852">
    <property type="entry name" value="Peptidase_S8/S53_dom_sf"/>
</dbReference>
<gene>
    <name evidence="10" type="ORF">C8E97_3521</name>
</gene>
<comment type="similarity">
    <text evidence="1 5 6">Belongs to the peptidase S8 family.</text>
</comment>
<dbReference type="PROSITE" id="PS50927">
    <property type="entry name" value="BULB_LECTIN"/>
    <property type="match status" value="1"/>
</dbReference>
<keyword evidence="3 5" id="KW-0378">Hydrolase</keyword>
<dbReference type="InterPro" id="IPR015500">
    <property type="entry name" value="Peptidase_S8_subtilisin-rel"/>
</dbReference>
<evidence type="ECO:0000256" key="1">
    <source>
        <dbReference type="ARBA" id="ARBA00011073"/>
    </source>
</evidence>
<evidence type="ECO:0000256" key="2">
    <source>
        <dbReference type="ARBA" id="ARBA00022670"/>
    </source>
</evidence>
<dbReference type="InterPro" id="IPR000209">
    <property type="entry name" value="Peptidase_S8/S53_dom"/>
</dbReference>
<dbReference type="InterPro" id="IPR034193">
    <property type="entry name" value="PCSK9_ProteinaseK-like"/>
</dbReference>
<evidence type="ECO:0000313" key="10">
    <source>
        <dbReference type="EMBL" id="RKT54871.1"/>
    </source>
</evidence>
<feature type="active site" description="Charge relay system" evidence="5">
    <location>
        <position position="150"/>
    </location>
</feature>
<dbReference type="Proteomes" id="UP000282084">
    <property type="component" value="Unassembled WGS sequence"/>
</dbReference>
<dbReference type="InterPro" id="IPR001480">
    <property type="entry name" value="Bulb-type_lectin_dom"/>
</dbReference>
<dbReference type="SUPFAM" id="SSF51110">
    <property type="entry name" value="alpha-D-mannose-specific plant lectins"/>
    <property type="match status" value="1"/>
</dbReference>
<dbReference type="PRINTS" id="PR00723">
    <property type="entry name" value="SUBTILISIN"/>
</dbReference>
<evidence type="ECO:0000259" key="9">
    <source>
        <dbReference type="PROSITE" id="PS50927"/>
    </source>
</evidence>
<sequence length="504" mass="52602">MGEFGASWRRFAGVGVAAAVAVGLGAAPASAQGGIVDANSEDAVAGSYIVVLKDRDQVDTLATKAGIKVTHRYQSVVDGFAATMSEEQAKQLAADPAVASVVQDRKVRKSGVQPTPPSWGLDRIDQRDVPLDNSYTYPNTGKDVHVYVIDTGIRTTHQDFGGRATFDYNALDNNNTDCDGHGTHVAGTVGGAAVGVAKEVKLHAVKVLGCEGEGTVGGVVAGLDWVTTNKIQPAVVNMSLGAGENNLLDSAVRRTIAAGITVVVAAGNSKADACRQSPARVPEAITVGSTGRTDQRSVFSNFGTCTDLFAPGEDIFSTSNSADDEGTEMSGTSMASPHVAGVAALNLLANPAANPAAVRDAIVNGATKDRVTDPGAGSPNVLLHASVPPAQPGPDRLVRGEQLAPGQSRTSLNGQFRLVLQFDGNLVLYTADRKALWASNTKGANVTRAVLQEDGDFALYSPDGARRWHTNTAGSTADRLIVQNDDNVVLYGPSREVLWHRKQR</sequence>
<dbReference type="Gene3D" id="3.30.70.80">
    <property type="entry name" value="Peptidase S8 propeptide/proteinase inhibitor I9"/>
    <property type="match status" value="1"/>
</dbReference>
<dbReference type="GO" id="GO:0006508">
    <property type="term" value="P:proteolysis"/>
    <property type="evidence" value="ECO:0007669"/>
    <property type="project" value="UniProtKB-KW"/>
</dbReference>
<dbReference type="InterPro" id="IPR037045">
    <property type="entry name" value="S8pro/Inhibitor_I9_sf"/>
</dbReference>
<dbReference type="Pfam" id="PF05922">
    <property type="entry name" value="Inhibitor_I9"/>
    <property type="match status" value="1"/>
</dbReference>
<protein>
    <submittedName>
        <fullName evidence="10">Subtilisin family serine protease</fullName>
    </submittedName>
</protein>
<dbReference type="PROSITE" id="PS00136">
    <property type="entry name" value="SUBTILASE_ASP"/>
    <property type="match status" value="1"/>
</dbReference>
<evidence type="ECO:0000256" key="5">
    <source>
        <dbReference type="PROSITE-ProRule" id="PRU01240"/>
    </source>
</evidence>
<dbReference type="Pfam" id="PF00082">
    <property type="entry name" value="Peptidase_S8"/>
    <property type="match status" value="1"/>
</dbReference>
<proteinExistence type="inferred from homology"/>
<keyword evidence="2 5" id="KW-0645">Protease</keyword>
<feature type="domain" description="Bulb-type lectin" evidence="9">
    <location>
        <begin position="394"/>
        <end position="503"/>
    </location>
</feature>
<accession>A0A495VZJ9</accession>
<dbReference type="PANTHER" id="PTHR43806">
    <property type="entry name" value="PEPTIDASE S8"/>
    <property type="match status" value="1"/>
</dbReference>
<evidence type="ECO:0000256" key="6">
    <source>
        <dbReference type="RuleBase" id="RU003355"/>
    </source>
</evidence>
<dbReference type="InterPro" id="IPR023827">
    <property type="entry name" value="Peptidase_S8_Asp-AS"/>
</dbReference>
<evidence type="ECO:0000313" key="11">
    <source>
        <dbReference type="Proteomes" id="UP000282084"/>
    </source>
</evidence>
<dbReference type="PROSITE" id="PS51892">
    <property type="entry name" value="SUBTILASE"/>
    <property type="match status" value="1"/>
</dbReference>
<keyword evidence="8" id="KW-0732">Signal</keyword>
<dbReference type="PROSITE" id="PS00138">
    <property type="entry name" value="SUBTILASE_SER"/>
    <property type="match status" value="1"/>
</dbReference>
<dbReference type="InterPro" id="IPR050131">
    <property type="entry name" value="Peptidase_S8_subtilisin-like"/>
</dbReference>
<dbReference type="CDD" id="cd04077">
    <property type="entry name" value="Peptidases_S8_PCSK9_ProteinaseK_like"/>
    <property type="match status" value="1"/>
</dbReference>
<evidence type="ECO:0000256" key="7">
    <source>
        <dbReference type="SAM" id="MobiDB-lite"/>
    </source>
</evidence>
<dbReference type="Gene3D" id="2.90.10.10">
    <property type="entry name" value="Bulb-type lectin domain"/>
    <property type="match status" value="2"/>
</dbReference>
<dbReference type="PANTHER" id="PTHR43806:SF11">
    <property type="entry name" value="CEREVISIN-RELATED"/>
    <property type="match status" value="1"/>
</dbReference>
<dbReference type="InterPro" id="IPR010259">
    <property type="entry name" value="S8pro/Inhibitor_I9"/>
</dbReference>
<dbReference type="EMBL" id="RBXO01000001">
    <property type="protein sequence ID" value="RKT54871.1"/>
    <property type="molecule type" value="Genomic_DNA"/>
</dbReference>
<feature type="chain" id="PRO_5019780617" evidence="8">
    <location>
        <begin position="32"/>
        <end position="504"/>
    </location>
</feature>
<dbReference type="GO" id="GO:0005615">
    <property type="term" value="C:extracellular space"/>
    <property type="evidence" value="ECO:0007669"/>
    <property type="project" value="TreeGrafter"/>
</dbReference>
<keyword evidence="4 5" id="KW-0720">Serine protease</keyword>
<feature type="region of interest" description="Disordered" evidence="7">
    <location>
        <begin position="372"/>
        <end position="391"/>
    </location>
</feature>
<feature type="signal peptide" evidence="8">
    <location>
        <begin position="1"/>
        <end position="31"/>
    </location>
</feature>
<dbReference type="SMART" id="SM00108">
    <property type="entry name" value="B_lectin"/>
    <property type="match status" value="1"/>
</dbReference>
<comment type="caution">
    <text evidence="10">The sequence shown here is derived from an EMBL/GenBank/DDBJ whole genome shotgun (WGS) entry which is preliminary data.</text>
</comment>
<evidence type="ECO:0000256" key="4">
    <source>
        <dbReference type="ARBA" id="ARBA00022825"/>
    </source>
</evidence>
<name>A0A495VZJ9_9PSEU</name>
<dbReference type="SUPFAM" id="SSF54897">
    <property type="entry name" value="Protease propeptides/inhibitors"/>
    <property type="match status" value="1"/>
</dbReference>
<reference evidence="10 11" key="1">
    <citation type="submission" date="2018-10" db="EMBL/GenBank/DDBJ databases">
        <title>Sequencing the genomes of 1000 actinobacteria strains.</title>
        <authorList>
            <person name="Klenk H.-P."/>
        </authorList>
    </citation>
    <scope>NUCLEOTIDE SEQUENCE [LARGE SCALE GENOMIC DNA]</scope>
    <source>
        <strain evidence="10 11">DSM 43800</strain>
    </source>
</reference>
<dbReference type="SUPFAM" id="SSF52743">
    <property type="entry name" value="Subtilisin-like"/>
    <property type="match status" value="1"/>
</dbReference>
<evidence type="ECO:0000256" key="3">
    <source>
        <dbReference type="ARBA" id="ARBA00022801"/>
    </source>
</evidence>
<organism evidence="10 11">
    <name type="scientific">Saccharothrix australiensis</name>
    <dbReference type="NCBI Taxonomy" id="2072"/>
    <lineage>
        <taxon>Bacteria</taxon>
        <taxon>Bacillati</taxon>
        <taxon>Actinomycetota</taxon>
        <taxon>Actinomycetes</taxon>
        <taxon>Pseudonocardiales</taxon>
        <taxon>Pseudonocardiaceae</taxon>
        <taxon>Saccharothrix</taxon>
    </lineage>
</organism>
<evidence type="ECO:0000256" key="8">
    <source>
        <dbReference type="SAM" id="SignalP"/>
    </source>
</evidence>
<dbReference type="Gene3D" id="3.40.50.200">
    <property type="entry name" value="Peptidase S8/S53 domain"/>
    <property type="match status" value="1"/>
</dbReference>
<feature type="active site" description="Charge relay system" evidence="5">
    <location>
        <position position="333"/>
    </location>
</feature>
<keyword evidence="11" id="KW-1185">Reference proteome</keyword>
<dbReference type="InterPro" id="IPR023828">
    <property type="entry name" value="Peptidase_S8_Ser-AS"/>
</dbReference>
<dbReference type="InterPro" id="IPR036426">
    <property type="entry name" value="Bulb-type_lectin_dom_sf"/>
</dbReference>
<dbReference type="GO" id="GO:0004252">
    <property type="term" value="F:serine-type endopeptidase activity"/>
    <property type="evidence" value="ECO:0007669"/>
    <property type="project" value="UniProtKB-UniRule"/>
</dbReference>
<dbReference type="AlphaFoldDB" id="A0A495VZJ9"/>
<dbReference type="InterPro" id="IPR022398">
    <property type="entry name" value="Peptidase_S8_His-AS"/>
</dbReference>
<dbReference type="FunFam" id="3.40.50.200:FF:000014">
    <property type="entry name" value="Proteinase K"/>
    <property type="match status" value="1"/>
</dbReference>
<dbReference type="OrthoDB" id="9798386at2"/>
<dbReference type="PROSITE" id="PS00137">
    <property type="entry name" value="SUBTILASE_HIS"/>
    <property type="match status" value="1"/>
</dbReference>
<feature type="active site" description="Charge relay system" evidence="5">
    <location>
        <position position="181"/>
    </location>
</feature>